<reference evidence="3 4" key="1">
    <citation type="submission" date="2019-08" db="EMBL/GenBank/DDBJ databases">
        <title>Bradyrhizobium hipponensis sp. nov., a rhizobium isolated from a Lupinus angustifolius root nodule in Tunisia.</title>
        <authorList>
            <person name="Off K."/>
            <person name="Rejili M."/>
            <person name="Mars M."/>
            <person name="Brachmann A."/>
            <person name="Marin M."/>
        </authorList>
    </citation>
    <scope>NUCLEOTIDE SEQUENCE [LARGE SCALE GENOMIC DNA]</scope>
    <source>
        <strain evidence="4">aSej3</strain>
    </source>
</reference>
<dbReference type="Pfam" id="PF03050">
    <property type="entry name" value="DDE_Tnp_IS66"/>
    <property type="match status" value="1"/>
</dbReference>
<name>A0A5S4YDY2_9BRAD</name>
<keyword evidence="4" id="KW-1185">Reference proteome</keyword>
<dbReference type="InterPro" id="IPR004291">
    <property type="entry name" value="Transposase_IS66_central"/>
</dbReference>
<feature type="domain" description="Transposase IS66 C-terminal" evidence="2">
    <location>
        <begin position="283"/>
        <end position="322"/>
    </location>
</feature>
<protein>
    <submittedName>
        <fullName evidence="3">IS66 family transposase</fullName>
    </submittedName>
</protein>
<accession>A0A5S4YDY2</accession>
<gene>
    <name evidence="3" type="ORF">FXV83_33765</name>
</gene>
<dbReference type="EMBL" id="VSTH01000141">
    <property type="protein sequence ID" value="TYO62258.1"/>
    <property type="molecule type" value="Genomic_DNA"/>
</dbReference>
<dbReference type="AlphaFoldDB" id="A0A5S4YDY2"/>
<evidence type="ECO:0000313" key="3">
    <source>
        <dbReference type="EMBL" id="TYO62258.1"/>
    </source>
</evidence>
<feature type="non-terminal residue" evidence="3">
    <location>
        <position position="1"/>
    </location>
</feature>
<dbReference type="PANTHER" id="PTHR33678">
    <property type="entry name" value="BLL1576 PROTEIN"/>
    <property type="match status" value="1"/>
</dbReference>
<comment type="caution">
    <text evidence="3">The sequence shown here is derived from an EMBL/GenBank/DDBJ whole genome shotgun (WGS) entry which is preliminary data.</text>
</comment>
<sequence>VMKYGYQLPLYRQEQMFAAQGITLDRQTLASWMGRAAWWLKPLHALLRRAVMSYPRLFADETPLPVLDPGRGRTKVCQFWAIATDDRPWGGPAPPAVVYMFAEDRKAIRAKQLFGDYHGILQVDGYAAYKGLIKNGGHLVQLAFCFAHARRKFWDVHVTTKSPIAAEALQRIAMFYAIEDRIRGLPAAHRAAVRQTDTRPLIEDFKPWLEARLLEVSKKSGLGKAIRYTLNHWEGLTRFIDDGRIEIDSNTVERSIKPIGLGKKNYLFAGSEGGAETWASLASLINTAKLHDIDPRHYLTDVLERIVSGRTKINQLHMLLPWNWKAERDSSQAKLAA</sequence>
<feature type="domain" description="Transposase IS66 central" evidence="1">
    <location>
        <begin position="1"/>
        <end position="276"/>
    </location>
</feature>
<dbReference type="PANTHER" id="PTHR33678:SF1">
    <property type="entry name" value="BLL1576 PROTEIN"/>
    <property type="match status" value="1"/>
</dbReference>
<dbReference type="Pfam" id="PF13817">
    <property type="entry name" value="DDE_Tnp_IS66_C"/>
    <property type="match status" value="1"/>
</dbReference>
<evidence type="ECO:0000313" key="4">
    <source>
        <dbReference type="Proteomes" id="UP000324797"/>
    </source>
</evidence>
<dbReference type="InterPro" id="IPR039552">
    <property type="entry name" value="IS66_C"/>
</dbReference>
<evidence type="ECO:0000259" key="2">
    <source>
        <dbReference type="Pfam" id="PF13817"/>
    </source>
</evidence>
<dbReference type="NCBIfam" id="NF033517">
    <property type="entry name" value="transpos_IS66"/>
    <property type="match status" value="1"/>
</dbReference>
<organism evidence="3 4">
    <name type="scientific">Bradyrhizobium hipponense</name>
    <dbReference type="NCBI Taxonomy" id="2605638"/>
    <lineage>
        <taxon>Bacteria</taxon>
        <taxon>Pseudomonadati</taxon>
        <taxon>Pseudomonadota</taxon>
        <taxon>Alphaproteobacteria</taxon>
        <taxon>Hyphomicrobiales</taxon>
        <taxon>Nitrobacteraceae</taxon>
        <taxon>Bradyrhizobium</taxon>
    </lineage>
</organism>
<evidence type="ECO:0000259" key="1">
    <source>
        <dbReference type="Pfam" id="PF03050"/>
    </source>
</evidence>
<dbReference type="Proteomes" id="UP000324797">
    <property type="component" value="Unassembled WGS sequence"/>
</dbReference>
<dbReference type="RefSeq" id="WP_148743882.1">
    <property type="nucleotide sequence ID" value="NZ_VSTH01000141.1"/>
</dbReference>
<proteinExistence type="predicted"/>
<dbReference type="InterPro" id="IPR052344">
    <property type="entry name" value="Transposase-related"/>
</dbReference>